<dbReference type="EMBL" id="RBRB01000454">
    <property type="protein sequence ID" value="RMQ22668.1"/>
    <property type="molecule type" value="Genomic_DNA"/>
</dbReference>
<keyword evidence="2" id="KW-0812">Transmembrane</keyword>
<feature type="compositionally biased region" description="Polar residues" evidence="1">
    <location>
        <begin position="19"/>
        <end position="43"/>
    </location>
</feature>
<dbReference type="PRINTS" id="PR00038">
    <property type="entry name" value="HTHLUXR"/>
</dbReference>
<dbReference type="GO" id="GO:0003677">
    <property type="term" value="F:DNA binding"/>
    <property type="evidence" value="ECO:0007669"/>
    <property type="project" value="InterPro"/>
</dbReference>
<dbReference type="CDD" id="cd06170">
    <property type="entry name" value="LuxR_C_like"/>
    <property type="match status" value="1"/>
</dbReference>
<evidence type="ECO:0000256" key="1">
    <source>
        <dbReference type="SAM" id="MobiDB-lite"/>
    </source>
</evidence>
<dbReference type="Proteomes" id="UP000273140">
    <property type="component" value="Unassembled WGS sequence"/>
</dbReference>
<feature type="transmembrane region" description="Helical" evidence="2">
    <location>
        <begin position="142"/>
        <end position="160"/>
    </location>
</feature>
<feature type="domain" description="HTH luxR-type" evidence="3">
    <location>
        <begin position="76"/>
        <end position="141"/>
    </location>
</feature>
<dbReference type="AlphaFoldDB" id="A0A3M4K072"/>
<evidence type="ECO:0000313" key="5">
    <source>
        <dbReference type="Proteomes" id="UP000273140"/>
    </source>
</evidence>
<evidence type="ECO:0000313" key="4">
    <source>
        <dbReference type="EMBL" id="RMQ22668.1"/>
    </source>
</evidence>
<proteinExistence type="predicted"/>
<dbReference type="GO" id="GO:0006355">
    <property type="term" value="P:regulation of DNA-templated transcription"/>
    <property type="evidence" value="ECO:0007669"/>
    <property type="project" value="InterPro"/>
</dbReference>
<evidence type="ECO:0000259" key="3">
    <source>
        <dbReference type="PROSITE" id="PS50043"/>
    </source>
</evidence>
<dbReference type="Gene3D" id="1.10.10.10">
    <property type="entry name" value="Winged helix-like DNA-binding domain superfamily/Winged helix DNA-binding domain"/>
    <property type="match status" value="1"/>
</dbReference>
<dbReference type="PROSITE" id="PS50043">
    <property type="entry name" value="HTH_LUXR_2"/>
    <property type="match status" value="1"/>
</dbReference>
<reference evidence="4 5" key="1">
    <citation type="submission" date="2018-08" db="EMBL/GenBank/DDBJ databases">
        <title>Recombination of ecologically and evolutionarily significant loci maintains genetic cohesion in the Pseudomonas syringae species complex.</title>
        <authorList>
            <person name="Dillon M."/>
            <person name="Thakur S."/>
            <person name="Almeida R.N.D."/>
            <person name="Weir B.S."/>
            <person name="Guttman D.S."/>
        </authorList>
    </citation>
    <scope>NUCLEOTIDE SEQUENCE [LARGE SCALE GENOMIC DNA]</scope>
    <source>
        <strain evidence="4 5">ICMP 19074</strain>
    </source>
</reference>
<organism evidence="4 5">
    <name type="scientific">Pseudomonas syringae pv. actinidiae</name>
    <dbReference type="NCBI Taxonomy" id="103796"/>
    <lineage>
        <taxon>Bacteria</taxon>
        <taxon>Pseudomonadati</taxon>
        <taxon>Pseudomonadota</taxon>
        <taxon>Gammaproteobacteria</taxon>
        <taxon>Pseudomonadales</taxon>
        <taxon>Pseudomonadaceae</taxon>
        <taxon>Pseudomonas</taxon>
        <taxon>Pseudomonas syringae</taxon>
    </lineage>
</organism>
<gene>
    <name evidence="4" type="ORF">ALQ07_100524</name>
</gene>
<keyword evidence="2" id="KW-0472">Membrane</keyword>
<dbReference type="InterPro" id="IPR036388">
    <property type="entry name" value="WH-like_DNA-bd_sf"/>
</dbReference>
<comment type="caution">
    <text evidence="4">The sequence shown here is derived from an EMBL/GenBank/DDBJ whole genome shotgun (WGS) entry which is preliminary data.</text>
</comment>
<protein>
    <submittedName>
        <fullName evidence="4">Prophage PSPPH03, transcriptional regulator, LuxR family</fullName>
    </submittedName>
</protein>
<dbReference type="SUPFAM" id="SSF46894">
    <property type="entry name" value="C-terminal effector domain of the bipartite response regulators"/>
    <property type="match status" value="1"/>
</dbReference>
<dbReference type="SMART" id="SM00421">
    <property type="entry name" value="HTH_LUXR"/>
    <property type="match status" value="1"/>
</dbReference>
<dbReference type="InterPro" id="IPR016032">
    <property type="entry name" value="Sig_transdc_resp-reg_C-effctor"/>
</dbReference>
<dbReference type="Pfam" id="PF00196">
    <property type="entry name" value="GerE"/>
    <property type="match status" value="1"/>
</dbReference>
<evidence type="ECO:0000256" key="2">
    <source>
        <dbReference type="SAM" id="Phobius"/>
    </source>
</evidence>
<accession>A0A3M4K072</accession>
<name>A0A3M4K072_PSESF</name>
<keyword evidence="2" id="KW-1133">Transmembrane helix</keyword>
<sequence>MTPWGGSSPPTTEKDRPALQSTAGNWPTPLTQQAATDASSGSRWTPSLKHLACRVLWDDNHRVDVMDTTIVCGAWRGHLGRGLAPRELQFLLSAAQGCTAKEIARTFGIAPGTVVKRLSVAMYKLGVNRQTAMIAEAMRRQIISPLCLMFMSVIVLHAMLDDESMRRDRKIPESRRGGYELKISRKGSEKLRPVAAIC</sequence>
<dbReference type="InterPro" id="IPR000792">
    <property type="entry name" value="Tscrpt_reg_LuxR_C"/>
</dbReference>
<feature type="region of interest" description="Disordered" evidence="1">
    <location>
        <begin position="1"/>
        <end position="43"/>
    </location>
</feature>